<evidence type="ECO:0000313" key="2">
    <source>
        <dbReference type="Proteomes" id="UP000716291"/>
    </source>
</evidence>
<comment type="caution">
    <text evidence="1">The sequence shown here is derived from an EMBL/GenBank/DDBJ whole genome shotgun (WGS) entry which is preliminary data.</text>
</comment>
<protein>
    <recommendedName>
        <fullName evidence="3">Alcohol acetyltransferase</fullName>
    </recommendedName>
</protein>
<reference evidence="1" key="1">
    <citation type="journal article" date="2020" name="Microb. Genom.">
        <title>Genetic diversity of clinical and environmental Mucorales isolates obtained from an investigation of mucormycosis cases among solid organ transplant recipients.</title>
        <authorList>
            <person name="Nguyen M.H."/>
            <person name="Kaul D."/>
            <person name="Muto C."/>
            <person name="Cheng S.J."/>
            <person name="Richter R.A."/>
            <person name="Bruno V.M."/>
            <person name="Liu G."/>
            <person name="Beyhan S."/>
            <person name="Sundermann A.J."/>
            <person name="Mounaud S."/>
            <person name="Pasculle A.W."/>
            <person name="Nierman W.C."/>
            <person name="Driscoll E."/>
            <person name="Cumbie R."/>
            <person name="Clancy C.J."/>
            <person name="Dupont C.L."/>
        </authorList>
    </citation>
    <scope>NUCLEOTIDE SEQUENCE</scope>
    <source>
        <strain evidence="1">GL11</strain>
    </source>
</reference>
<dbReference type="PANTHER" id="PTHR28037:SF1">
    <property type="entry name" value="ALCOHOL O-ACETYLTRANSFERASE 1-RELATED"/>
    <property type="match status" value="1"/>
</dbReference>
<evidence type="ECO:0008006" key="3">
    <source>
        <dbReference type="Google" id="ProtNLM"/>
    </source>
</evidence>
<dbReference type="PANTHER" id="PTHR28037">
    <property type="entry name" value="ALCOHOL O-ACETYLTRANSFERASE 1-RELATED"/>
    <property type="match status" value="1"/>
</dbReference>
<evidence type="ECO:0000313" key="1">
    <source>
        <dbReference type="EMBL" id="KAG1304388.1"/>
    </source>
</evidence>
<proteinExistence type="predicted"/>
<dbReference type="InterPro" id="IPR052058">
    <property type="entry name" value="Alcohol_O-acetyltransferase"/>
</dbReference>
<dbReference type="OrthoDB" id="2150604at2759"/>
<dbReference type="SUPFAM" id="SSF52777">
    <property type="entry name" value="CoA-dependent acyltransferases"/>
    <property type="match status" value="2"/>
</dbReference>
<name>A0A9P6X3S4_RHIOR</name>
<gene>
    <name evidence="1" type="ORF">G6F64_009252</name>
</gene>
<accession>A0A9P6X3S4</accession>
<keyword evidence="2" id="KW-1185">Reference proteome</keyword>
<organism evidence="1 2">
    <name type="scientific">Rhizopus oryzae</name>
    <name type="common">Mucormycosis agent</name>
    <name type="synonym">Rhizopus arrhizus var. delemar</name>
    <dbReference type="NCBI Taxonomy" id="64495"/>
    <lineage>
        <taxon>Eukaryota</taxon>
        <taxon>Fungi</taxon>
        <taxon>Fungi incertae sedis</taxon>
        <taxon>Mucoromycota</taxon>
        <taxon>Mucoromycotina</taxon>
        <taxon>Mucoromycetes</taxon>
        <taxon>Mucorales</taxon>
        <taxon>Mucorineae</taxon>
        <taxon>Rhizopodaceae</taxon>
        <taxon>Rhizopus</taxon>
    </lineage>
</organism>
<dbReference type="Gene3D" id="3.30.559.10">
    <property type="entry name" value="Chloramphenicol acetyltransferase-like domain"/>
    <property type="match status" value="2"/>
</dbReference>
<sequence>MTNTRKERALGLLEKYQLSKRLLRAYGNVCYTAELEHPHRSEDAAQFYLTRLKFALQTLITKHASLSLIIRDKDKSTVHFEQLECIDLAKVVTVSSEKTTLDSLIQEQCTIEFDLDSQAPLWRLKIVPTSPTRCFASLTVHHTMGDGMSLYIFWKELLEGLKTNAEDKEQGSLIYIPDNLKVYLPFESCSPPAISIFSDVLPAVAKSYATKLLPGLIANALSDNDWRGDFPAVDGEPHSTEVMTNKIEKSQWEAILKEAKRHQVSGHAILYALFVLAWATLYNDFSVSVETPVNCRRLCNPPVPQNQMGNFVGAHKCHWKKEYLSQILEKREIWVMAKEYHDKLQNGKEKAARQSLLLKYLATFPASYSEYWQDKRQNPMKREGGLELSDVGKLDCYGDEWKLVSLYFCQSANTFSTAFGMNSVCLNNELHYTVGWQKGSVDQDKILEFNRVFNELIQSLQ</sequence>
<dbReference type="Proteomes" id="UP000716291">
    <property type="component" value="Unassembled WGS sequence"/>
</dbReference>
<dbReference type="InterPro" id="IPR010828">
    <property type="entry name" value="Atf2/Sli1-like"/>
</dbReference>
<dbReference type="AlphaFoldDB" id="A0A9P6X3S4"/>
<dbReference type="InterPro" id="IPR023213">
    <property type="entry name" value="CAT-like_dom_sf"/>
</dbReference>
<dbReference type="Pfam" id="PF07247">
    <property type="entry name" value="AATase"/>
    <property type="match status" value="1"/>
</dbReference>
<dbReference type="EMBL" id="JAANQT010001650">
    <property type="protein sequence ID" value="KAG1304388.1"/>
    <property type="molecule type" value="Genomic_DNA"/>
</dbReference>